<dbReference type="PANTHER" id="PTHR30061:SF50">
    <property type="entry name" value="MALTOSE_MALTODEXTRIN-BINDING PERIPLASMIC PROTEIN"/>
    <property type="match status" value="1"/>
</dbReference>
<evidence type="ECO:0000313" key="5">
    <source>
        <dbReference type="EMBL" id="KFI95827.1"/>
    </source>
</evidence>
<evidence type="ECO:0000256" key="4">
    <source>
        <dbReference type="SAM" id="SignalP"/>
    </source>
</evidence>
<dbReference type="GO" id="GO:0042956">
    <property type="term" value="P:maltodextrin transmembrane transport"/>
    <property type="evidence" value="ECO:0007669"/>
    <property type="project" value="TreeGrafter"/>
</dbReference>
<sequence>MKNGTWRTLGKAVSVISIAALSLGTLAACGDSGKAVDSNAGRVYYLNKKAEEQEKWEALAQAFQDETGIETQIQLSATDYDQTLRSEMAKDEAPTMFQADGPSFMHSWLGYAADMSDSEIYGELTDNYKDRTLKNADGKPVGIPYAVESYGIIYNKSLLKKYFDASWSSVKSIDKLNNFKALKTVADEIQEHKDDLGVKGAFTSAGMDTSSAFRYNFHLPSVPLFYEYRDDGVDMNSVPESVKGTYVDYMKNIFDLYLTDSTTPASAISGKTMDDSTSEFAMGEAVFFQDGVWIYSNLQDQGFPDEDLGVLPIYMGVDGEEDQGLNQVISNYWCVNSKSSKKDQEATQKFLEWLVTSDTARDTISQDMGLVTPFKTFDDEAYQVSNPLVEANREYQDAGKYDVISVSTVSHQWEQDLGSAELSYAQGQGSWDAVKKVFTDNWASEYKLSFGE</sequence>
<dbReference type="GO" id="GO:0055052">
    <property type="term" value="C:ATP-binding cassette (ABC) transporter complex, substrate-binding subunit-containing"/>
    <property type="evidence" value="ECO:0007669"/>
    <property type="project" value="TreeGrafter"/>
</dbReference>
<dbReference type="OrthoDB" id="9763054at2"/>
<dbReference type="GO" id="GO:0015768">
    <property type="term" value="P:maltose transport"/>
    <property type="evidence" value="ECO:0007669"/>
    <property type="project" value="TreeGrafter"/>
</dbReference>
<comment type="similarity">
    <text evidence="1">Belongs to the bacterial solute-binding protein 1 family.</text>
</comment>
<keyword evidence="2" id="KW-0813">Transport</keyword>
<evidence type="ECO:0000256" key="2">
    <source>
        <dbReference type="ARBA" id="ARBA00022448"/>
    </source>
</evidence>
<evidence type="ECO:0000313" key="6">
    <source>
        <dbReference type="Proteomes" id="UP000029033"/>
    </source>
</evidence>
<dbReference type="STRING" id="158787.BSCA_1122"/>
<evidence type="ECO:0000256" key="3">
    <source>
        <dbReference type="ARBA" id="ARBA00022729"/>
    </source>
</evidence>
<organism evidence="5 6">
    <name type="scientific">Bifidobacterium scardovii</name>
    <dbReference type="NCBI Taxonomy" id="158787"/>
    <lineage>
        <taxon>Bacteria</taxon>
        <taxon>Bacillati</taxon>
        <taxon>Actinomycetota</taxon>
        <taxon>Actinomycetes</taxon>
        <taxon>Bifidobacteriales</taxon>
        <taxon>Bifidobacteriaceae</taxon>
        <taxon>Bifidobacterium</taxon>
    </lineage>
</organism>
<keyword evidence="6" id="KW-1185">Reference proteome</keyword>
<dbReference type="eggNOG" id="COG1653">
    <property type="taxonomic scope" value="Bacteria"/>
</dbReference>
<name>A0A087DJX7_9BIFI</name>
<gene>
    <name evidence="5" type="ORF">BSCA_1122</name>
</gene>
<proteinExistence type="inferred from homology"/>
<dbReference type="RefSeq" id="WP_081892811.1">
    <property type="nucleotide sequence ID" value="NZ_CAUPKV010000016.1"/>
</dbReference>
<dbReference type="AlphaFoldDB" id="A0A087DJX7"/>
<dbReference type="EMBL" id="JGZO01000001">
    <property type="protein sequence ID" value="KFI95827.1"/>
    <property type="molecule type" value="Genomic_DNA"/>
</dbReference>
<evidence type="ECO:0000256" key="1">
    <source>
        <dbReference type="ARBA" id="ARBA00008520"/>
    </source>
</evidence>
<keyword evidence="3 4" id="KW-0732">Signal</keyword>
<dbReference type="GO" id="GO:1901982">
    <property type="term" value="F:maltose binding"/>
    <property type="evidence" value="ECO:0007669"/>
    <property type="project" value="TreeGrafter"/>
</dbReference>
<protein>
    <submittedName>
        <fullName evidence="5">Solute binding protein of ABC transporter system for sugars (MalE family)</fullName>
    </submittedName>
</protein>
<comment type="caution">
    <text evidence="5">The sequence shown here is derived from an EMBL/GenBank/DDBJ whole genome shotgun (WGS) entry which is preliminary data.</text>
</comment>
<dbReference type="Pfam" id="PF13416">
    <property type="entry name" value="SBP_bac_8"/>
    <property type="match status" value="1"/>
</dbReference>
<feature type="signal peptide" evidence="4">
    <location>
        <begin position="1"/>
        <end position="27"/>
    </location>
</feature>
<dbReference type="InterPro" id="IPR006059">
    <property type="entry name" value="SBP"/>
</dbReference>
<dbReference type="GeneID" id="85165040"/>
<feature type="chain" id="PRO_5039474909" evidence="4">
    <location>
        <begin position="28"/>
        <end position="452"/>
    </location>
</feature>
<dbReference type="Gene3D" id="3.40.190.10">
    <property type="entry name" value="Periplasmic binding protein-like II"/>
    <property type="match status" value="1"/>
</dbReference>
<dbReference type="Proteomes" id="UP000029033">
    <property type="component" value="Unassembled WGS sequence"/>
</dbReference>
<accession>A0A087DJX7</accession>
<dbReference type="PROSITE" id="PS51257">
    <property type="entry name" value="PROKAR_LIPOPROTEIN"/>
    <property type="match status" value="1"/>
</dbReference>
<dbReference type="PANTHER" id="PTHR30061">
    <property type="entry name" value="MALTOSE-BINDING PERIPLASMIC PROTEIN"/>
    <property type="match status" value="1"/>
</dbReference>
<reference evidence="5 6" key="1">
    <citation type="submission" date="2014-03" db="EMBL/GenBank/DDBJ databases">
        <title>Genomics of Bifidobacteria.</title>
        <authorList>
            <person name="Ventura M."/>
            <person name="Milani C."/>
            <person name="Lugli G.A."/>
        </authorList>
    </citation>
    <scope>NUCLEOTIDE SEQUENCE [LARGE SCALE GENOMIC DNA]</scope>
    <source>
        <strain evidence="5 6">LMG 21589</strain>
    </source>
</reference>
<dbReference type="SUPFAM" id="SSF53850">
    <property type="entry name" value="Periplasmic binding protein-like II"/>
    <property type="match status" value="1"/>
</dbReference>